<gene>
    <name evidence="1" type="ORF">Fcan01_15910</name>
</gene>
<name>A0A226DUL5_FOLCA</name>
<dbReference type="STRING" id="158441.A0A226DUL5"/>
<comment type="caution">
    <text evidence="1">The sequence shown here is derived from an EMBL/GenBank/DDBJ whole genome shotgun (WGS) entry which is preliminary data.</text>
</comment>
<accession>A0A226DUL5</accession>
<keyword evidence="2" id="KW-1185">Reference proteome</keyword>
<dbReference type="InterPro" id="IPR009091">
    <property type="entry name" value="RCC1/BLIP-II"/>
</dbReference>
<dbReference type="EMBL" id="LNIX01000010">
    <property type="protein sequence ID" value="OXA49172.1"/>
    <property type="molecule type" value="Genomic_DNA"/>
</dbReference>
<dbReference type="Gene3D" id="2.130.10.30">
    <property type="entry name" value="Regulator of chromosome condensation 1/beta-lactamase-inhibitor protein II"/>
    <property type="match status" value="1"/>
</dbReference>
<proteinExistence type="predicted"/>
<reference evidence="1 2" key="1">
    <citation type="submission" date="2015-12" db="EMBL/GenBank/DDBJ databases">
        <title>The genome of Folsomia candida.</title>
        <authorList>
            <person name="Faddeeva A."/>
            <person name="Derks M.F."/>
            <person name="Anvar Y."/>
            <person name="Smit S."/>
            <person name="Van Straalen N."/>
            <person name="Roelofs D."/>
        </authorList>
    </citation>
    <scope>NUCLEOTIDE SEQUENCE [LARGE SCALE GENOMIC DNA]</scope>
    <source>
        <strain evidence="1 2">VU population</strain>
        <tissue evidence="1">Whole body</tissue>
    </source>
</reference>
<protein>
    <submittedName>
        <fullName evidence="1">Putative E3 ubiquitin-protein ligase HERC2</fullName>
    </submittedName>
</protein>
<evidence type="ECO:0000313" key="2">
    <source>
        <dbReference type="Proteomes" id="UP000198287"/>
    </source>
</evidence>
<evidence type="ECO:0000313" key="1">
    <source>
        <dbReference type="EMBL" id="OXA49172.1"/>
    </source>
</evidence>
<sequence length="217" mass="24239">MEPSTSSYGVIPEKNLKIWGTFQDVGAGGEKILKTAKLAHVANYDHGFVVTMTDETYCFTRAGAGGYRISKIRELSGIRVKELSCFRRQCQITINTKFIHEVTGSLTGVKVRQVALPGWYKRCTVALSVGGEVHHWGSACGSSNHPWRPTSIPREHFDYQDVTSITCSAHMCVALTSKGELYQWKFGDMMPQKVFIDGSVPLKKVKFITTQKNLLFK</sequence>
<organism evidence="1 2">
    <name type="scientific">Folsomia candida</name>
    <name type="common">Springtail</name>
    <dbReference type="NCBI Taxonomy" id="158441"/>
    <lineage>
        <taxon>Eukaryota</taxon>
        <taxon>Metazoa</taxon>
        <taxon>Ecdysozoa</taxon>
        <taxon>Arthropoda</taxon>
        <taxon>Hexapoda</taxon>
        <taxon>Collembola</taxon>
        <taxon>Entomobryomorpha</taxon>
        <taxon>Isotomoidea</taxon>
        <taxon>Isotomidae</taxon>
        <taxon>Proisotominae</taxon>
        <taxon>Folsomia</taxon>
    </lineage>
</organism>
<dbReference type="OrthoDB" id="6359816at2759"/>
<dbReference type="Proteomes" id="UP000198287">
    <property type="component" value="Unassembled WGS sequence"/>
</dbReference>
<dbReference type="SUPFAM" id="SSF50985">
    <property type="entry name" value="RCC1/BLIP-II"/>
    <property type="match status" value="1"/>
</dbReference>
<dbReference type="AlphaFoldDB" id="A0A226DUL5"/>